<comment type="similarity">
    <text evidence="2">Belongs to the HupC/HyaC/HydC family.</text>
</comment>
<keyword evidence="11 12" id="KW-0472">Membrane</keyword>
<proteinExistence type="inferred from homology"/>
<evidence type="ECO:0000256" key="9">
    <source>
        <dbReference type="ARBA" id="ARBA00022989"/>
    </source>
</evidence>
<comment type="subcellular location">
    <subcellularLocation>
        <location evidence="1">Cell membrane</location>
        <topology evidence="1">Multi-pass membrane protein</topology>
    </subcellularLocation>
</comment>
<organism evidence="14">
    <name type="scientific">hydrothermal vent metagenome</name>
    <dbReference type="NCBI Taxonomy" id="652676"/>
    <lineage>
        <taxon>unclassified sequences</taxon>
        <taxon>metagenomes</taxon>
        <taxon>ecological metagenomes</taxon>
    </lineage>
</organism>
<evidence type="ECO:0000259" key="13">
    <source>
        <dbReference type="Pfam" id="PF01292"/>
    </source>
</evidence>
<keyword evidence="9 12" id="KW-1133">Transmembrane helix</keyword>
<dbReference type="GO" id="GO:0005506">
    <property type="term" value="F:iron ion binding"/>
    <property type="evidence" value="ECO:0007669"/>
    <property type="project" value="InterPro"/>
</dbReference>
<name>A0A3B0VM10_9ZZZZ</name>
<evidence type="ECO:0000256" key="6">
    <source>
        <dbReference type="ARBA" id="ARBA00022692"/>
    </source>
</evidence>
<feature type="transmembrane region" description="Helical" evidence="12">
    <location>
        <begin position="54"/>
        <end position="75"/>
    </location>
</feature>
<feature type="transmembrane region" description="Helical" evidence="12">
    <location>
        <begin position="12"/>
        <end position="34"/>
    </location>
</feature>
<evidence type="ECO:0000256" key="5">
    <source>
        <dbReference type="ARBA" id="ARBA00022617"/>
    </source>
</evidence>
<dbReference type="GO" id="GO:0005886">
    <property type="term" value="C:plasma membrane"/>
    <property type="evidence" value="ECO:0007669"/>
    <property type="project" value="UniProtKB-SubCell"/>
</dbReference>
<evidence type="ECO:0000256" key="4">
    <source>
        <dbReference type="ARBA" id="ARBA00022475"/>
    </source>
</evidence>
<evidence type="ECO:0000256" key="12">
    <source>
        <dbReference type="SAM" id="Phobius"/>
    </source>
</evidence>
<dbReference type="SUPFAM" id="SSF81342">
    <property type="entry name" value="Transmembrane di-heme cytochromes"/>
    <property type="match status" value="1"/>
</dbReference>
<dbReference type="AlphaFoldDB" id="A0A3B0VM10"/>
<keyword evidence="3" id="KW-0813">Transport</keyword>
<dbReference type="PANTHER" id="PTHR30485">
    <property type="entry name" value="NI/FE-HYDROGENASE 1 B-TYPE CYTOCHROME SUBUNIT"/>
    <property type="match status" value="1"/>
</dbReference>
<dbReference type="InterPro" id="IPR016174">
    <property type="entry name" value="Di-haem_cyt_TM"/>
</dbReference>
<reference evidence="14" key="1">
    <citation type="submission" date="2018-06" db="EMBL/GenBank/DDBJ databases">
        <authorList>
            <person name="Zhirakovskaya E."/>
        </authorList>
    </citation>
    <scope>NUCLEOTIDE SEQUENCE</scope>
</reference>
<dbReference type="Gene3D" id="1.20.950.20">
    <property type="entry name" value="Transmembrane di-heme cytochromes, Chain C"/>
    <property type="match status" value="1"/>
</dbReference>
<evidence type="ECO:0000256" key="7">
    <source>
        <dbReference type="ARBA" id="ARBA00022723"/>
    </source>
</evidence>
<dbReference type="InterPro" id="IPR011577">
    <property type="entry name" value="Cyt_b561_bac/Ni-Hgenase"/>
</dbReference>
<evidence type="ECO:0000256" key="1">
    <source>
        <dbReference type="ARBA" id="ARBA00004651"/>
    </source>
</evidence>
<evidence type="ECO:0000256" key="2">
    <source>
        <dbReference type="ARBA" id="ARBA00008622"/>
    </source>
</evidence>
<dbReference type="NCBIfam" id="TIGR02125">
    <property type="entry name" value="CytB-hydogenase"/>
    <property type="match status" value="1"/>
</dbReference>
<feature type="transmembrane region" description="Helical" evidence="12">
    <location>
        <begin position="168"/>
        <end position="189"/>
    </location>
</feature>
<evidence type="ECO:0000313" key="14">
    <source>
        <dbReference type="EMBL" id="VAW40112.1"/>
    </source>
</evidence>
<accession>A0A3B0VM10</accession>
<dbReference type="GO" id="GO:0020037">
    <property type="term" value="F:heme binding"/>
    <property type="evidence" value="ECO:0007669"/>
    <property type="project" value="TreeGrafter"/>
</dbReference>
<keyword evidence="7" id="KW-0479">Metal-binding</keyword>
<keyword evidence="8" id="KW-0249">Electron transport</keyword>
<protein>
    <recommendedName>
        <fullName evidence="13">Cytochrome b561 bacterial/Ni-hydrogenase domain-containing protein</fullName>
    </recommendedName>
</protein>
<keyword evidence="4" id="KW-1003">Cell membrane</keyword>
<feature type="transmembrane region" description="Helical" evidence="12">
    <location>
        <begin position="122"/>
        <end position="146"/>
    </location>
</feature>
<dbReference type="PRINTS" id="PR00161">
    <property type="entry name" value="NIHGNASECYTB"/>
</dbReference>
<evidence type="ECO:0000256" key="3">
    <source>
        <dbReference type="ARBA" id="ARBA00022448"/>
    </source>
</evidence>
<dbReference type="PANTHER" id="PTHR30485:SF2">
    <property type="entry name" value="BLL0597 PROTEIN"/>
    <property type="match status" value="1"/>
</dbReference>
<dbReference type="InterPro" id="IPR000516">
    <property type="entry name" value="Ni-dep_Hydgase_cyt-B"/>
</dbReference>
<evidence type="ECO:0000256" key="11">
    <source>
        <dbReference type="ARBA" id="ARBA00023136"/>
    </source>
</evidence>
<keyword evidence="10" id="KW-0408">Iron</keyword>
<sequence>MRYQQHLAWSVLLRLFHWSFALSVVVLVTTGFYINFPWTNTMLEGGRSFPVATMFYIHFIAAFVFTAAILARLYLLLFGNRQERFWDFLPITPKNIANLFKTIANYLYISDKHDYRSGHNTLAGIFYIITFIMALVQVLSGFYMLYPENVVWQTWGLRLLGPQQHARYLHYLVMWYFILFAFIHLYIVVWSDIRNKEGMISSIVNGRKYSPDKN</sequence>
<gene>
    <name evidence="14" type="ORF">MNBD_DELTA04-643</name>
</gene>
<dbReference type="Pfam" id="PF01292">
    <property type="entry name" value="Ni_hydr_CYTB"/>
    <property type="match status" value="1"/>
</dbReference>
<evidence type="ECO:0000256" key="10">
    <source>
        <dbReference type="ARBA" id="ARBA00023004"/>
    </source>
</evidence>
<dbReference type="GO" id="GO:0009055">
    <property type="term" value="F:electron transfer activity"/>
    <property type="evidence" value="ECO:0007669"/>
    <property type="project" value="InterPro"/>
</dbReference>
<keyword evidence="5" id="KW-0349">Heme</keyword>
<dbReference type="EMBL" id="UOEY01000095">
    <property type="protein sequence ID" value="VAW40112.1"/>
    <property type="molecule type" value="Genomic_DNA"/>
</dbReference>
<feature type="domain" description="Cytochrome b561 bacterial/Ni-hydrogenase" evidence="13">
    <location>
        <begin position="9"/>
        <end position="206"/>
    </location>
</feature>
<dbReference type="InterPro" id="IPR051542">
    <property type="entry name" value="Hydrogenase_cytochrome"/>
</dbReference>
<dbReference type="GO" id="GO:0022904">
    <property type="term" value="P:respiratory electron transport chain"/>
    <property type="evidence" value="ECO:0007669"/>
    <property type="project" value="InterPro"/>
</dbReference>
<evidence type="ECO:0000256" key="8">
    <source>
        <dbReference type="ARBA" id="ARBA00022982"/>
    </source>
</evidence>
<keyword evidence="6 12" id="KW-0812">Transmembrane</keyword>